<reference evidence="4" key="1">
    <citation type="submission" date="2018-12" db="EMBL/GenBank/DDBJ databases">
        <title>Complete genome sequencing of Jeotgalibaca sp. H21T32.</title>
        <authorList>
            <person name="Bae J.-W."/>
            <person name="Lee S.-Y."/>
        </authorList>
    </citation>
    <scope>NUCLEOTIDE SEQUENCE [LARGE SCALE GENOMIC DNA]</scope>
    <source>
        <strain evidence="4">H21T32</strain>
    </source>
</reference>
<evidence type="ECO:0000313" key="3">
    <source>
        <dbReference type="EMBL" id="AZP05072.1"/>
    </source>
</evidence>
<organism evidence="3 4">
    <name type="scientific">Jeotgalibaca ciconiae</name>
    <dbReference type="NCBI Taxonomy" id="2496265"/>
    <lineage>
        <taxon>Bacteria</taxon>
        <taxon>Bacillati</taxon>
        <taxon>Bacillota</taxon>
        <taxon>Bacilli</taxon>
        <taxon>Lactobacillales</taxon>
        <taxon>Carnobacteriaceae</taxon>
        <taxon>Jeotgalibaca</taxon>
    </lineage>
</organism>
<dbReference type="InterPro" id="IPR006073">
    <property type="entry name" value="GTP-bd"/>
</dbReference>
<dbReference type="RefSeq" id="WP_126111099.1">
    <property type="nucleotide sequence ID" value="NZ_CP034465.1"/>
</dbReference>
<dbReference type="PANTHER" id="PTHR46434">
    <property type="entry name" value="GENETIC INTERACTOR OF PROHIBITINS 3, MITOCHONDRIAL"/>
    <property type="match status" value="1"/>
</dbReference>
<dbReference type="InterPro" id="IPR050896">
    <property type="entry name" value="Mito_lipid_metab_GTPase"/>
</dbReference>
<dbReference type="Pfam" id="PF21516">
    <property type="entry name" value="YqeH-like_C"/>
    <property type="match status" value="1"/>
</dbReference>
<dbReference type="EMBL" id="CP034465">
    <property type="protein sequence ID" value="AZP05072.1"/>
    <property type="molecule type" value="Genomic_DNA"/>
</dbReference>
<dbReference type="NCBIfam" id="TIGR03597">
    <property type="entry name" value="GTPase_YqeH"/>
    <property type="match status" value="1"/>
</dbReference>
<dbReference type="Pfam" id="PF01926">
    <property type="entry name" value="MMR_HSR1"/>
    <property type="match status" value="1"/>
</dbReference>
<feature type="domain" description="G" evidence="1">
    <location>
        <begin position="176"/>
        <end position="241"/>
    </location>
</feature>
<evidence type="ECO:0000259" key="2">
    <source>
        <dbReference type="Pfam" id="PF21516"/>
    </source>
</evidence>
<proteinExistence type="predicted"/>
<dbReference type="InterPro" id="IPR027417">
    <property type="entry name" value="P-loop_NTPase"/>
</dbReference>
<dbReference type="AlphaFoldDB" id="A0A3S9HCG1"/>
<dbReference type="CDD" id="cd01855">
    <property type="entry name" value="YqeH"/>
    <property type="match status" value="1"/>
</dbReference>
<protein>
    <submittedName>
        <fullName evidence="3">Ribosome biogenesis GTPase YqeH</fullName>
    </submittedName>
</protein>
<dbReference type="Proteomes" id="UP000273326">
    <property type="component" value="Chromosome"/>
</dbReference>
<dbReference type="PANTHER" id="PTHR46434:SF1">
    <property type="entry name" value="GENETIC INTERACTOR OF PROHIBITINS 3, MITOCHONDRIAL"/>
    <property type="match status" value="1"/>
</dbReference>
<dbReference type="SUPFAM" id="SSF52540">
    <property type="entry name" value="P-loop containing nucleoside triphosphate hydrolases"/>
    <property type="match status" value="1"/>
</dbReference>
<feature type="domain" description="NOA1/YqeH-like C-terminal" evidence="2">
    <location>
        <begin position="286"/>
        <end position="377"/>
    </location>
</feature>
<dbReference type="GO" id="GO:0005525">
    <property type="term" value="F:GTP binding"/>
    <property type="evidence" value="ECO:0007669"/>
    <property type="project" value="InterPro"/>
</dbReference>
<dbReference type="InterPro" id="IPR048422">
    <property type="entry name" value="NOA1/YqeH-like_C"/>
</dbReference>
<dbReference type="Gene3D" id="3.40.50.300">
    <property type="entry name" value="P-loop containing nucleotide triphosphate hydrolases"/>
    <property type="match status" value="1"/>
</dbReference>
<dbReference type="InterPro" id="IPR019988">
    <property type="entry name" value="GTP-bd_ribosome_bgen_YqeH"/>
</dbReference>
<sequence>MNRENIQELGNEELYCIGCGAQIQTENKNERGYTPPSALKKGQETGELYCQRCFRLRHYNQLEKVSATDDEFLAMLSQIGEQDVLVVNVVDIFDMYGSMIPGLHRFVGSNPVLMIGNKVDVLPRSIKHSRVKHWMLQQAHQAGLRPFDVALVSGKKATQIDELLELIEQHRNGRDVYVVGVTNVGKSTIMNQIIRAATGNKEDIITTSRFPGTTLDLIRIPLDDGAALIDTPGIIHRHQMAHVLTANDLNIVSPQKEMKPVTFQLNPEQTLFMGAVARFDFVEGNRSSFTCYFANELKIHRTKLEKATDFYEKHKGGLLQPPNEKDINDFPPLVRKEFNVKEPSDIVFSGLGWVAVQNPGKVAAWVPEGVDVVIRQQII</sequence>
<evidence type="ECO:0000313" key="4">
    <source>
        <dbReference type="Proteomes" id="UP000273326"/>
    </source>
</evidence>
<name>A0A3S9HCG1_9LACT</name>
<dbReference type="OrthoDB" id="9773841at2"/>
<accession>A0A3S9HCG1</accession>
<dbReference type="KEGG" id="jeh:EJN90_10725"/>
<gene>
    <name evidence="3" type="primary">yqeH</name>
    <name evidence="3" type="ORF">EJN90_10725</name>
</gene>
<keyword evidence="4" id="KW-1185">Reference proteome</keyword>
<evidence type="ECO:0000259" key="1">
    <source>
        <dbReference type="Pfam" id="PF01926"/>
    </source>
</evidence>